<dbReference type="InterPro" id="IPR013785">
    <property type="entry name" value="Aldolase_TIM"/>
</dbReference>
<protein>
    <recommendedName>
        <fullName evidence="7">Radical SAM core domain-containing protein</fullName>
    </recommendedName>
</protein>
<dbReference type="InterPro" id="IPR023885">
    <property type="entry name" value="4Fe4S-binding_SPASM_dom"/>
</dbReference>
<keyword evidence="3" id="KW-0949">S-adenosyl-L-methionine</keyword>
<dbReference type="SMART" id="SM00729">
    <property type="entry name" value="Elp3"/>
    <property type="match status" value="1"/>
</dbReference>
<evidence type="ECO:0000256" key="5">
    <source>
        <dbReference type="ARBA" id="ARBA00023004"/>
    </source>
</evidence>
<dbReference type="PROSITE" id="PS51918">
    <property type="entry name" value="RADICAL_SAM"/>
    <property type="match status" value="1"/>
</dbReference>
<dbReference type="InterPro" id="IPR006638">
    <property type="entry name" value="Elp3/MiaA/NifB-like_rSAM"/>
</dbReference>
<dbReference type="Pfam" id="PF13186">
    <property type="entry name" value="SPASM"/>
    <property type="match status" value="1"/>
</dbReference>
<dbReference type="SFLD" id="SFLDS00029">
    <property type="entry name" value="Radical_SAM"/>
    <property type="match status" value="1"/>
</dbReference>
<dbReference type="InterPro" id="IPR050377">
    <property type="entry name" value="Radical_SAM_PqqE_MftC-like"/>
</dbReference>
<comment type="caution">
    <text evidence="8">The sequence shown here is derived from an EMBL/GenBank/DDBJ whole genome shotgun (WGS) entry which is preliminary data.</text>
</comment>
<dbReference type="InterPro" id="IPR017200">
    <property type="entry name" value="PqqE-like"/>
</dbReference>
<dbReference type="Gene3D" id="3.20.20.70">
    <property type="entry name" value="Aldolase class I"/>
    <property type="match status" value="1"/>
</dbReference>
<keyword evidence="6" id="KW-0411">Iron-sulfur</keyword>
<evidence type="ECO:0000313" key="8">
    <source>
        <dbReference type="EMBL" id="KKN50331.1"/>
    </source>
</evidence>
<dbReference type="InterPro" id="IPR058240">
    <property type="entry name" value="rSAM_sf"/>
</dbReference>
<comment type="cofactor">
    <cofactor evidence="1">
        <name>[4Fe-4S] cluster</name>
        <dbReference type="ChEBI" id="CHEBI:49883"/>
    </cofactor>
</comment>
<dbReference type="SFLD" id="SFLDG01067">
    <property type="entry name" value="SPASM/twitch_domain_containing"/>
    <property type="match status" value="1"/>
</dbReference>
<keyword evidence="4" id="KW-0479">Metal-binding</keyword>
<feature type="domain" description="Radical SAM core" evidence="7">
    <location>
        <begin position="1"/>
        <end position="212"/>
    </location>
</feature>
<dbReference type="GO" id="GO:0003824">
    <property type="term" value="F:catalytic activity"/>
    <property type="evidence" value="ECO:0007669"/>
    <property type="project" value="InterPro"/>
</dbReference>
<dbReference type="SFLD" id="SFLDG01386">
    <property type="entry name" value="main_SPASM_domain-containing"/>
    <property type="match status" value="1"/>
</dbReference>
<proteinExistence type="predicted"/>
<organism evidence="8">
    <name type="scientific">marine sediment metagenome</name>
    <dbReference type="NCBI Taxonomy" id="412755"/>
    <lineage>
        <taxon>unclassified sequences</taxon>
        <taxon>metagenomes</taxon>
        <taxon>ecological metagenomes</taxon>
    </lineage>
</organism>
<keyword evidence="2" id="KW-0004">4Fe-4S</keyword>
<evidence type="ECO:0000256" key="1">
    <source>
        <dbReference type="ARBA" id="ARBA00001966"/>
    </source>
</evidence>
<dbReference type="InterPro" id="IPR007197">
    <property type="entry name" value="rSAM"/>
</dbReference>
<dbReference type="PANTHER" id="PTHR11228:SF34">
    <property type="entry name" value="TUNGSTEN-CONTAINING ALDEHYDE FERREDOXIN OXIDOREDUCTASE COFACTOR MODIFYING PROTEIN"/>
    <property type="match status" value="1"/>
</dbReference>
<evidence type="ECO:0000256" key="2">
    <source>
        <dbReference type="ARBA" id="ARBA00022485"/>
    </source>
</evidence>
<dbReference type="NCBIfam" id="TIGR04085">
    <property type="entry name" value="rSAM_more_4Fe4S"/>
    <property type="match status" value="1"/>
</dbReference>
<dbReference type="CDD" id="cd21123">
    <property type="entry name" value="SPASM_MftC-like"/>
    <property type="match status" value="1"/>
</dbReference>
<reference evidence="8" key="1">
    <citation type="journal article" date="2015" name="Nature">
        <title>Complex archaea that bridge the gap between prokaryotes and eukaryotes.</title>
        <authorList>
            <person name="Spang A."/>
            <person name="Saw J.H."/>
            <person name="Jorgensen S.L."/>
            <person name="Zaremba-Niedzwiedzka K."/>
            <person name="Martijn J."/>
            <person name="Lind A.E."/>
            <person name="van Eijk R."/>
            <person name="Schleper C."/>
            <person name="Guy L."/>
            <person name="Ettema T.J."/>
        </authorList>
    </citation>
    <scope>NUCLEOTIDE SEQUENCE</scope>
</reference>
<evidence type="ECO:0000259" key="7">
    <source>
        <dbReference type="PROSITE" id="PS51918"/>
    </source>
</evidence>
<dbReference type="GO" id="GO:0051539">
    <property type="term" value="F:4 iron, 4 sulfur cluster binding"/>
    <property type="evidence" value="ECO:0007669"/>
    <property type="project" value="UniProtKB-KW"/>
</dbReference>
<gene>
    <name evidence="8" type="ORF">LCGC14_0633820</name>
</gene>
<evidence type="ECO:0000256" key="4">
    <source>
        <dbReference type="ARBA" id="ARBA00022723"/>
    </source>
</evidence>
<sequence length="335" mass="38166">MNICSWNVTNKCNLHCKHCYRDAGKEFQNELTTEEGFALLDEIAKANFKLMVFSGGEPLMRSDILELTKYASSLGLRPVFGTNGSYLDLETAKSLKQAGGAAVAISLHMIDKERHDNFCGLQGAYDMSLDAMRNCNEVGLPFQVNTTVFDFNIEEIEKICELAKKMGAKSHHVLFLVPTGRGKDLEESSLRAVEYEKLIRRLLKKRVELNFDIKPTCAPHFKRIAEHLNIPMHRYSRGCLAGISYISVIPNGDVWPCPYLPLKLGNIREEKFSEIWKGNPILNKLRTMNYSGACGICEFKQTCGGCRARAHFYNDDFMAQEPWCMYKYKYIELNR</sequence>
<dbReference type="PANTHER" id="PTHR11228">
    <property type="entry name" value="RADICAL SAM DOMAIN PROTEIN"/>
    <property type="match status" value="1"/>
</dbReference>
<dbReference type="GO" id="GO:0046872">
    <property type="term" value="F:metal ion binding"/>
    <property type="evidence" value="ECO:0007669"/>
    <property type="project" value="UniProtKB-KW"/>
</dbReference>
<accession>A0A0F9TMQ0</accession>
<name>A0A0F9TMQ0_9ZZZZ</name>
<dbReference type="CDD" id="cd01335">
    <property type="entry name" value="Radical_SAM"/>
    <property type="match status" value="1"/>
</dbReference>
<dbReference type="Pfam" id="PF04055">
    <property type="entry name" value="Radical_SAM"/>
    <property type="match status" value="1"/>
</dbReference>
<dbReference type="PIRSF" id="PIRSF037420">
    <property type="entry name" value="PQQ_syn_pqqE"/>
    <property type="match status" value="1"/>
</dbReference>
<evidence type="ECO:0000256" key="3">
    <source>
        <dbReference type="ARBA" id="ARBA00022691"/>
    </source>
</evidence>
<evidence type="ECO:0000256" key="6">
    <source>
        <dbReference type="ARBA" id="ARBA00023014"/>
    </source>
</evidence>
<dbReference type="EMBL" id="LAZR01001120">
    <property type="protein sequence ID" value="KKN50331.1"/>
    <property type="molecule type" value="Genomic_DNA"/>
</dbReference>
<keyword evidence="5" id="KW-0408">Iron</keyword>
<dbReference type="SUPFAM" id="SSF102114">
    <property type="entry name" value="Radical SAM enzymes"/>
    <property type="match status" value="1"/>
</dbReference>
<dbReference type="AlphaFoldDB" id="A0A0F9TMQ0"/>